<sequence>MSNETDIRERFWTELSSSPFLMVGLHHGAEHSLPMTAQLDPKANHCFWFYTTKDNRLAAGGPAMAQYMAKDHYLFACIEGALTPEHDPAVIDRYWSKEVESWYPGGRNDPNLLMLRFDLGTAEIWRADMSIGGVFKKLFGGDVREEMKGKHAEVAL</sequence>
<proteinExistence type="predicted"/>
<dbReference type="Gene3D" id="2.30.110.10">
    <property type="entry name" value="Electron Transport, Fmn-binding Protein, Chain A"/>
    <property type="match status" value="1"/>
</dbReference>
<dbReference type="SUPFAM" id="SSF50475">
    <property type="entry name" value="FMN-binding split barrel"/>
    <property type="match status" value="1"/>
</dbReference>
<accession>A0ABV7NDT3</accession>
<dbReference type="RefSeq" id="WP_380795186.1">
    <property type="nucleotide sequence ID" value="NZ_JBHRVU010000004.1"/>
</dbReference>
<evidence type="ECO:0000313" key="3">
    <source>
        <dbReference type="Proteomes" id="UP001595681"/>
    </source>
</evidence>
<dbReference type="PANTHER" id="PTHR34818:SF1">
    <property type="entry name" value="PROTEIN BLI-3"/>
    <property type="match status" value="1"/>
</dbReference>
<reference evidence="3" key="1">
    <citation type="journal article" date="2019" name="Int. J. Syst. Evol. Microbiol.">
        <title>The Global Catalogue of Microorganisms (GCM) 10K type strain sequencing project: providing services to taxonomists for standard genome sequencing and annotation.</title>
        <authorList>
            <consortium name="The Broad Institute Genomics Platform"/>
            <consortium name="The Broad Institute Genome Sequencing Center for Infectious Disease"/>
            <person name="Wu L."/>
            <person name="Ma J."/>
        </authorList>
    </citation>
    <scope>NUCLEOTIDE SEQUENCE [LARGE SCALE GENOMIC DNA]</scope>
    <source>
        <strain evidence="3">CCM 7491</strain>
    </source>
</reference>
<dbReference type="InterPro" id="IPR012349">
    <property type="entry name" value="Split_barrel_FMN-bd"/>
</dbReference>
<dbReference type="Proteomes" id="UP001595681">
    <property type="component" value="Unassembled WGS sequence"/>
</dbReference>
<keyword evidence="3" id="KW-1185">Reference proteome</keyword>
<gene>
    <name evidence="2" type="ORF">ACFOKF_09055</name>
</gene>
<dbReference type="Pfam" id="PF16242">
    <property type="entry name" value="Pyrid_ox_like"/>
    <property type="match status" value="1"/>
</dbReference>
<dbReference type="InterPro" id="IPR052917">
    <property type="entry name" value="Stress-Dev_Protein"/>
</dbReference>
<dbReference type="EMBL" id="JBHRVU010000004">
    <property type="protein sequence ID" value="MFC3441338.1"/>
    <property type="molecule type" value="Genomic_DNA"/>
</dbReference>
<organism evidence="2 3">
    <name type="scientific">Sphingobium rhizovicinum</name>
    <dbReference type="NCBI Taxonomy" id="432308"/>
    <lineage>
        <taxon>Bacteria</taxon>
        <taxon>Pseudomonadati</taxon>
        <taxon>Pseudomonadota</taxon>
        <taxon>Alphaproteobacteria</taxon>
        <taxon>Sphingomonadales</taxon>
        <taxon>Sphingomonadaceae</taxon>
        <taxon>Sphingobium</taxon>
    </lineage>
</organism>
<evidence type="ECO:0000259" key="1">
    <source>
        <dbReference type="Pfam" id="PF16242"/>
    </source>
</evidence>
<protein>
    <submittedName>
        <fullName evidence="2">Pyridoxamine 5'-phosphate oxidase family protein</fullName>
    </submittedName>
</protein>
<feature type="domain" description="General stress protein FMN-binding split barrel" evidence="1">
    <location>
        <begin position="8"/>
        <end position="130"/>
    </location>
</feature>
<evidence type="ECO:0000313" key="2">
    <source>
        <dbReference type="EMBL" id="MFC3441338.1"/>
    </source>
</evidence>
<name>A0ABV7NDT3_9SPHN</name>
<dbReference type="PANTHER" id="PTHR34818">
    <property type="entry name" value="PROTEIN BLI-3"/>
    <property type="match status" value="1"/>
</dbReference>
<dbReference type="InterPro" id="IPR038725">
    <property type="entry name" value="YdaG_split_barrel_FMN-bd"/>
</dbReference>
<comment type="caution">
    <text evidence="2">The sequence shown here is derived from an EMBL/GenBank/DDBJ whole genome shotgun (WGS) entry which is preliminary data.</text>
</comment>